<evidence type="ECO:0000256" key="8">
    <source>
        <dbReference type="ARBA" id="ARBA00023128"/>
    </source>
</evidence>
<sequence>MEVDDREENLAVSRSNSADSRFDMVIGAIEDIVMDEEFQVLQNSFLEKYFHEFDDSEENRFIYTDIHTEYVNLVEKYLNNRLLEKIPQFSLPEFMNQMINRKNELDGEIFELLLTFSDFLTFKEMILDYKAEKEGRTVDLSCGFTVTPLGTRDKKEIK</sequence>
<keyword evidence="8 12" id="KW-0496">Mitochondrion</keyword>
<evidence type="ECO:0000256" key="2">
    <source>
        <dbReference type="ARBA" id="ARBA00004123"/>
    </source>
</evidence>
<keyword evidence="10 12" id="KW-0539">Nucleus</keyword>
<keyword evidence="9 12" id="KW-0206">Cytoskeleton</keyword>
<dbReference type="InterPro" id="IPR023379">
    <property type="entry name" value="BART_dom"/>
</dbReference>
<organism evidence="14 15">
    <name type="scientific">Acanthosepion pharaonis</name>
    <name type="common">Pharaoh cuttlefish</name>
    <name type="synonym">Sepia pharaonis</name>
    <dbReference type="NCBI Taxonomy" id="158019"/>
    <lineage>
        <taxon>Eukaryota</taxon>
        <taxon>Metazoa</taxon>
        <taxon>Spiralia</taxon>
        <taxon>Lophotrochozoa</taxon>
        <taxon>Mollusca</taxon>
        <taxon>Cephalopoda</taxon>
        <taxon>Coleoidea</taxon>
        <taxon>Decapodiformes</taxon>
        <taxon>Sepiida</taxon>
        <taxon>Sepiina</taxon>
        <taxon>Sepiidae</taxon>
        <taxon>Acanthosepion</taxon>
    </lineage>
</organism>
<keyword evidence="11 12" id="KW-0966">Cell projection</keyword>
<keyword evidence="15" id="KW-1185">Reference proteome</keyword>
<evidence type="ECO:0000256" key="5">
    <source>
        <dbReference type="ARBA" id="ARBA00014849"/>
    </source>
</evidence>
<dbReference type="InterPro" id="IPR038849">
    <property type="entry name" value="ARL2BP"/>
</dbReference>
<feature type="domain" description="BART" evidence="13">
    <location>
        <begin position="22"/>
        <end position="135"/>
    </location>
</feature>
<evidence type="ECO:0000256" key="4">
    <source>
        <dbReference type="ARBA" id="ARBA00009880"/>
    </source>
</evidence>
<dbReference type="PANTHER" id="PTHR15487:SF4">
    <property type="entry name" value="ADP-RIBOSYLATION FACTOR-LIKE PROTEIN 2-BINDING PROTEIN"/>
    <property type="match status" value="1"/>
</dbReference>
<name>A0A812ALQ0_ACAPH</name>
<protein>
    <recommendedName>
        <fullName evidence="5 12">ADP-ribosylation factor-like protein 2-binding protein</fullName>
        <shortName evidence="12">ARF-like 2-binding protein</shortName>
    </recommendedName>
</protein>
<evidence type="ECO:0000256" key="10">
    <source>
        <dbReference type="ARBA" id="ARBA00023242"/>
    </source>
</evidence>
<dbReference type="GO" id="GO:0005634">
    <property type="term" value="C:nucleus"/>
    <property type="evidence" value="ECO:0007669"/>
    <property type="project" value="UniProtKB-SubCell"/>
</dbReference>
<dbReference type="GO" id="GO:0005758">
    <property type="term" value="C:mitochondrial intermembrane space"/>
    <property type="evidence" value="ECO:0007669"/>
    <property type="project" value="UniProtKB-SubCell"/>
</dbReference>
<evidence type="ECO:0000256" key="9">
    <source>
        <dbReference type="ARBA" id="ARBA00023212"/>
    </source>
</evidence>
<evidence type="ECO:0000256" key="1">
    <source>
        <dbReference type="ARBA" id="ARBA00004120"/>
    </source>
</evidence>
<keyword evidence="7 12" id="KW-0969">Cilium</keyword>
<reference evidence="14" key="1">
    <citation type="submission" date="2021-01" db="EMBL/GenBank/DDBJ databases">
        <authorList>
            <person name="Li R."/>
            <person name="Bekaert M."/>
        </authorList>
    </citation>
    <scope>NUCLEOTIDE SEQUENCE</scope>
    <source>
        <strain evidence="14">Farmed</strain>
    </source>
</reference>
<dbReference type="Proteomes" id="UP000597762">
    <property type="component" value="Unassembled WGS sequence"/>
</dbReference>
<comment type="function">
    <text evidence="12">Plays a role as an effector of the ADP-ribosylation factor-like protein 2, ARL2.</text>
</comment>
<keyword evidence="6 12" id="KW-0963">Cytoplasm</keyword>
<evidence type="ECO:0000256" key="11">
    <source>
        <dbReference type="ARBA" id="ARBA00023273"/>
    </source>
</evidence>
<dbReference type="AlphaFoldDB" id="A0A812ALQ0"/>
<evidence type="ECO:0000256" key="12">
    <source>
        <dbReference type="RuleBase" id="RU367099"/>
    </source>
</evidence>
<evidence type="ECO:0000259" key="13">
    <source>
        <dbReference type="Pfam" id="PF11527"/>
    </source>
</evidence>
<evidence type="ECO:0000313" key="14">
    <source>
        <dbReference type="EMBL" id="CAE1139754.1"/>
    </source>
</evidence>
<dbReference type="Pfam" id="PF11527">
    <property type="entry name" value="ARL2_Bind_BART"/>
    <property type="match status" value="1"/>
</dbReference>
<dbReference type="GO" id="GO:0051457">
    <property type="term" value="P:maintenance of protein location in nucleus"/>
    <property type="evidence" value="ECO:0007669"/>
    <property type="project" value="TreeGrafter"/>
</dbReference>
<evidence type="ECO:0000313" key="15">
    <source>
        <dbReference type="Proteomes" id="UP000597762"/>
    </source>
</evidence>
<dbReference type="PANTHER" id="PTHR15487">
    <property type="entry name" value="ADP-RIBOSYLATION FACTOR-LIKE PROTEIN 2-BINDING PROTEIN"/>
    <property type="match status" value="1"/>
</dbReference>
<evidence type="ECO:0000256" key="6">
    <source>
        <dbReference type="ARBA" id="ARBA00022490"/>
    </source>
</evidence>
<comment type="caution">
    <text evidence="14">The sequence shown here is derived from an EMBL/GenBank/DDBJ whole genome shotgun (WGS) entry which is preliminary data.</text>
</comment>
<evidence type="ECO:0000256" key="7">
    <source>
        <dbReference type="ARBA" id="ARBA00023069"/>
    </source>
</evidence>
<comment type="similarity">
    <text evidence="4 12">Belongs to the ARL2BP family.</text>
</comment>
<dbReference type="GO" id="GO:0005813">
    <property type="term" value="C:centrosome"/>
    <property type="evidence" value="ECO:0007669"/>
    <property type="project" value="UniProtKB-SubCell"/>
</dbReference>
<dbReference type="OrthoDB" id="302784at2759"/>
<evidence type="ECO:0000256" key="3">
    <source>
        <dbReference type="ARBA" id="ARBA00004300"/>
    </source>
</evidence>
<dbReference type="InterPro" id="IPR042541">
    <property type="entry name" value="BART_sf"/>
</dbReference>
<dbReference type="Gene3D" id="1.20.1520.10">
    <property type="entry name" value="ADP-ribosylation factor-like 2-binding protein, domain"/>
    <property type="match status" value="1"/>
</dbReference>
<comment type="subcellular location">
    <subcellularLocation>
        <location evidence="1 12">Cytoplasm</location>
        <location evidence="1 12">Cytoskeleton</location>
        <location evidence="1 12">Cilium basal body</location>
    </subcellularLocation>
    <subcellularLocation>
        <location evidence="3 12">Cytoplasm</location>
        <location evidence="3 12">Cytoskeleton</location>
        <location evidence="3 12">Microtubule organizing center</location>
        <location evidence="3 12">Centrosome</location>
    </subcellularLocation>
    <subcellularLocation>
        <location evidence="12">Cytoplasm</location>
    </subcellularLocation>
    <subcellularLocation>
        <location evidence="2 12">Nucleus</location>
    </subcellularLocation>
    <subcellularLocation>
        <location evidence="12">Mitochondrion intermembrane space</location>
    </subcellularLocation>
</comment>
<dbReference type="GO" id="GO:0005929">
    <property type="term" value="C:cilium"/>
    <property type="evidence" value="ECO:0007669"/>
    <property type="project" value="UniProtKB-UniRule"/>
</dbReference>
<accession>A0A812ALQ0</accession>
<dbReference type="EMBL" id="CAHIKZ030000007">
    <property type="protein sequence ID" value="CAE1139754.1"/>
    <property type="molecule type" value="Genomic_DNA"/>
</dbReference>
<proteinExistence type="inferred from homology"/>
<gene>
    <name evidence="14" type="ORF">SPHA_459</name>
</gene>